<dbReference type="AlphaFoldDB" id="A0AAP0RQE6"/>
<dbReference type="Proteomes" id="UP001415857">
    <property type="component" value="Unassembled WGS sequence"/>
</dbReference>
<comment type="caution">
    <text evidence="5">The sequence shown here is derived from an EMBL/GenBank/DDBJ whole genome shotgun (WGS) entry which is preliminary data.</text>
</comment>
<evidence type="ECO:0000256" key="3">
    <source>
        <dbReference type="PROSITE-ProRule" id="PRU00176"/>
    </source>
</evidence>
<sequence length="152" mass="16671">MRKTSLYVGDLDPEVTEMELVEAFSRMGPIASARLCRDSLSGKSLCYAYLNFCSPSDASKALACLNHANLKGKPMRIMWSQRDPHPRKTGIANLFVKNLDPSVDGSRLQGIFCNFGNIISCKVAEENGQSKGFGFVQFDLEEVSHGCSQGSQ</sequence>
<dbReference type="SUPFAM" id="SSF54928">
    <property type="entry name" value="RNA-binding domain, RBD"/>
    <property type="match status" value="1"/>
</dbReference>
<dbReference type="PROSITE" id="PS50102">
    <property type="entry name" value="RRM"/>
    <property type="match status" value="2"/>
</dbReference>
<dbReference type="GO" id="GO:0003723">
    <property type="term" value="F:RNA binding"/>
    <property type="evidence" value="ECO:0007669"/>
    <property type="project" value="UniProtKB-UniRule"/>
</dbReference>
<evidence type="ECO:0000256" key="2">
    <source>
        <dbReference type="ARBA" id="ARBA00022884"/>
    </source>
</evidence>
<gene>
    <name evidence="5" type="ORF">L1049_005310</name>
</gene>
<dbReference type="Gene3D" id="3.30.70.330">
    <property type="match status" value="2"/>
</dbReference>
<dbReference type="InterPro" id="IPR012677">
    <property type="entry name" value="Nucleotide-bd_a/b_plait_sf"/>
</dbReference>
<proteinExistence type="predicted"/>
<evidence type="ECO:0000313" key="6">
    <source>
        <dbReference type="Proteomes" id="UP001415857"/>
    </source>
</evidence>
<keyword evidence="6" id="KW-1185">Reference proteome</keyword>
<dbReference type="InterPro" id="IPR000504">
    <property type="entry name" value="RRM_dom"/>
</dbReference>
<keyword evidence="2 3" id="KW-0694">RNA-binding</keyword>
<feature type="domain" description="RRM" evidence="4">
    <location>
        <begin position="4"/>
        <end position="82"/>
    </location>
</feature>
<name>A0AAP0RQE6_LIQFO</name>
<protein>
    <recommendedName>
        <fullName evidence="4">RRM domain-containing protein</fullName>
    </recommendedName>
</protein>
<evidence type="ECO:0000256" key="1">
    <source>
        <dbReference type="ARBA" id="ARBA00022737"/>
    </source>
</evidence>
<reference evidence="5 6" key="1">
    <citation type="journal article" date="2024" name="Plant J.">
        <title>Genome sequences and population genomics reveal climatic adaptation and genomic divergence between two closely related sweetgum species.</title>
        <authorList>
            <person name="Xu W.Q."/>
            <person name="Ren C.Q."/>
            <person name="Zhang X.Y."/>
            <person name="Comes H.P."/>
            <person name="Liu X.H."/>
            <person name="Li Y.G."/>
            <person name="Kettle C.J."/>
            <person name="Jalonen R."/>
            <person name="Gaisberger H."/>
            <person name="Ma Y.Z."/>
            <person name="Qiu Y.X."/>
        </authorList>
    </citation>
    <scope>NUCLEOTIDE SEQUENCE [LARGE SCALE GENOMIC DNA]</scope>
    <source>
        <strain evidence="5">Hangzhou</strain>
    </source>
</reference>
<dbReference type="PANTHER" id="PTHR24012">
    <property type="entry name" value="RNA BINDING PROTEIN"/>
    <property type="match status" value="1"/>
</dbReference>
<evidence type="ECO:0000313" key="5">
    <source>
        <dbReference type="EMBL" id="KAK9282393.1"/>
    </source>
</evidence>
<dbReference type="InterPro" id="IPR035979">
    <property type="entry name" value="RBD_domain_sf"/>
</dbReference>
<feature type="domain" description="RRM" evidence="4">
    <location>
        <begin position="92"/>
        <end position="142"/>
    </location>
</feature>
<dbReference type="SMART" id="SM00360">
    <property type="entry name" value="RRM"/>
    <property type="match status" value="2"/>
</dbReference>
<keyword evidence="1" id="KW-0677">Repeat</keyword>
<evidence type="ECO:0000259" key="4">
    <source>
        <dbReference type="PROSITE" id="PS50102"/>
    </source>
</evidence>
<accession>A0AAP0RQE6</accession>
<organism evidence="5 6">
    <name type="scientific">Liquidambar formosana</name>
    <name type="common">Formosan gum</name>
    <dbReference type="NCBI Taxonomy" id="63359"/>
    <lineage>
        <taxon>Eukaryota</taxon>
        <taxon>Viridiplantae</taxon>
        <taxon>Streptophyta</taxon>
        <taxon>Embryophyta</taxon>
        <taxon>Tracheophyta</taxon>
        <taxon>Spermatophyta</taxon>
        <taxon>Magnoliopsida</taxon>
        <taxon>eudicotyledons</taxon>
        <taxon>Gunneridae</taxon>
        <taxon>Pentapetalae</taxon>
        <taxon>Saxifragales</taxon>
        <taxon>Altingiaceae</taxon>
        <taxon>Liquidambar</taxon>
    </lineage>
</organism>
<dbReference type="Pfam" id="PF00076">
    <property type="entry name" value="RRM_1"/>
    <property type="match status" value="2"/>
</dbReference>
<dbReference type="EMBL" id="JBBPBK010000007">
    <property type="protein sequence ID" value="KAK9282393.1"/>
    <property type="molecule type" value="Genomic_DNA"/>
</dbReference>